<gene>
    <name evidence="2" type="ORF">EYF80_005690</name>
</gene>
<protein>
    <submittedName>
        <fullName evidence="2">Uncharacterized protein</fullName>
    </submittedName>
</protein>
<organism evidence="2 3">
    <name type="scientific">Liparis tanakae</name>
    <name type="common">Tanaka's snailfish</name>
    <dbReference type="NCBI Taxonomy" id="230148"/>
    <lineage>
        <taxon>Eukaryota</taxon>
        <taxon>Metazoa</taxon>
        <taxon>Chordata</taxon>
        <taxon>Craniata</taxon>
        <taxon>Vertebrata</taxon>
        <taxon>Euteleostomi</taxon>
        <taxon>Actinopterygii</taxon>
        <taxon>Neopterygii</taxon>
        <taxon>Teleostei</taxon>
        <taxon>Neoteleostei</taxon>
        <taxon>Acanthomorphata</taxon>
        <taxon>Eupercaria</taxon>
        <taxon>Perciformes</taxon>
        <taxon>Cottioidei</taxon>
        <taxon>Cottales</taxon>
        <taxon>Liparidae</taxon>
        <taxon>Liparis</taxon>
    </lineage>
</organism>
<evidence type="ECO:0000313" key="3">
    <source>
        <dbReference type="Proteomes" id="UP000314294"/>
    </source>
</evidence>
<name>A0A4Z2J2L6_9TELE</name>
<proteinExistence type="predicted"/>
<dbReference type="Proteomes" id="UP000314294">
    <property type="component" value="Unassembled WGS sequence"/>
</dbReference>
<dbReference type="PROSITE" id="PS51257">
    <property type="entry name" value="PROKAR_LIPOPROTEIN"/>
    <property type="match status" value="1"/>
</dbReference>
<evidence type="ECO:0000256" key="1">
    <source>
        <dbReference type="SAM" id="MobiDB-lite"/>
    </source>
</evidence>
<dbReference type="EMBL" id="SRLO01000029">
    <property type="protein sequence ID" value="TNN84084.1"/>
    <property type="molecule type" value="Genomic_DNA"/>
</dbReference>
<sequence>MLGKLDCRCVHANKVVLKPQKRGALANHSGGSCSKEEEEEGEEMKGNKVSVRLSRHSGEQAQTTSVLLYSASTQEKDEEKTSACCSTDSLTIFQKQSETARLKFFVVTWWAFSMPSLPKTVGKSSATRCERCANHIVFNLNLMPQSSELQDKG</sequence>
<comment type="caution">
    <text evidence="2">The sequence shown here is derived from an EMBL/GenBank/DDBJ whole genome shotgun (WGS) entry which is preliminary data.</text>
</comment>
<dbReference type="AlphaFoldDB" id="A0A4Z2J2L6"/>
<reference evidence="2 3" key="1">
    <citation type="submission" date="2019-03" db="EMBL/GenBank/DDBJ databases">
        <title>First draft genome of Liparis tanakae, snailfish: a comprehensive survey of snailfish specific genes.</title>
        <authorList>
            <person name="Kim W."/>
            <person name="Song I."/>
            <person name="Jeong J.-H."/>
            <person name="Kim D."/>
            <person name="Kim S."/>
            <person name="Ryu S."/>
            <person name="Song J.Y."/>
            <person name="Lee S.K."/>
        </authorList>
    </citation>
    <scope>NUCLEOTIDE SEQUENCE [LARGE SCALE GENOMIC DNA]</scope>
    <source>
        <tissue evidence="2">Muscle</tissue>
    </source>
</reference>
<evidence type="ECO:0000313" key="2">
    <source>
        <dbReference type="EMBL" id="TNN84084.1"/>
    </source>
</evidence>
<feature type="region of interest" description="Disordered" evidence="1">
    <location>
        <begin position="23"/>
        <end position="58"/>
    </location>
</feature>
<accession>A0A4Z2J2L6</accession>
<keyword evidence="3" id="KW-1185">Reference proteome</keyword>